<gene>
    <name evidence="9" type="ORF">B0A48_08903</name>
</gene>
<keyword evidence="4" id="KW-0418">Kinase</keyword>
<dbReference type="GO" id="GO:0004674">
    <property type="term" value="F:protein serine/threonine kinase activity"/>
    <property type="evidence" value="ECO:0007669"/>
    <property type="project" value="UniProtKB-KW"/>
</dbReference>
<feature type="compositionally biased region" description="Low complexity" evidence="7">
    <location>
        <begin position="454"/>
        <end position="472"/>
    </location>
</feature>
<dbReference type="GO" id="GO:0005524">
    <property type="term" value="F:ATP binding"/>
    <property type="evidence" value="ECO:0007669"/>
    <property type="project" value="UniProtKB-UniRule"/>
</dbReference>
<dbReference type="InterPro" id="IPR011009">
    <property type="entry name" value="Kinase-like_dom_sf"/>
</dbReference>
<evidence type="ECO:0000256" key="2">
    <source>
        <dbReference type="ARBA" id="ARBA00022679"/>
    </source>
</evidence>
<dbReference type="SUPFAM" id="SSF56112">
    <property type="entry name" value="Protein kinase-like (PK-like)"/>
    <property type="match status" value="1"/>
</dbReference>
<reference evidence="10" key="1">
    <citation type="submission" date="2017-03" db="EMBL/GenBank/DDBJ databases">
        <title>Genomes of endolithic fungi from Antarctica.</title>
        <authorList>
            <person name="Coleine C."/>
            <person name="Masonjones S."/>
            <person name="Stajich J.E."/>
        </authorList>
    </citation>
    <scope>NUCLEOTIDE SEQUENCE [LARGE SCALE GENOMIC DNA]</scope>
    <source>
        <strain evidence="10">CCFEE 5527</strain>
    </source>
</reference>
<evidence type="ECO:0000313" key="10">
    <source>
        <dbReference type="Proteomes" id="UP000192596"/>
    </source>
</evidence>
<keyword evidence="3 6" id="KW-0547">Nucleotide-binding</keyword>
<protein>
    <recommendedName>
        <fullName evidence="8">Protein kinase domain-containing protein</fullName>
    </recommendedName>
</protein>
<dbReference type="AlphaFoldDB" id="A0A1V8T4T9"/>
<evidence type="ECO:0000313" key="9">
    <source>
        <dbReference type="EMBL" id="OQO06314.1"/>
    </source>
</evidence>
<name>A0A1V8T4T9_9PEZI</name>
<feature type="compositionally biased region" description="Polar residues" evidence="7">
    <location>
        <begin position="425"/>
        <end position="434"/>
    </location>
</feature>
<dbReference type="GO" id="GO:0098813">
    <property type="term" value="P:nuclear chromosome segregation"/>
    <property type="evidence" value="ECO:0007669"/>
    <property type="project" value="UniProtKB-ARBA"/>
</dbReference>
<keyword evidence="5 6" id="KW-0067">ATP-binding</keyword>
<feature type="compositionally biased region" description="Polar residues" evidence="7">
    <location>
        <begin position="62"/>
        <end position="74"/>
    </location>
</feature>
<evidence type="ECO:0000256" key="5">
    <source>
        <dbReference type="ARBA" id="ARBA00022840"/>
    </source>
</evidence>
<keyword evidence="1" id="KW-0723">Serine/threonine-protein kinase</keyword>
<feature type="compositionally biased region" description="Polar residues" evidence="7">
    <location>
        <begin position="283"/>
        <end position="303"/>
    </location>
</feature>
<dbReference type="InterPro" id="IPR027084">
    <property type="entry name" value="Mps1_cat"/>
</dbReference>
<dbReference type="GO" id="GO:0005634">
    <property type="term" value="C:nucleus"/>
    <property type="evidence" value="ECO:0007669"/>
    <property type="project" value="TreeGrafter"/>
</dbReference>
<dbReference type="EMBL" id="NAJO01000017">
    <property type="protein sequence ID" value="OQO06314.1"/>
    <property type="molecule type" value="Genomic_DNA"/>
</dbReference>
<dbReference type="PANTHER" id="PTHR22974">
    <property type="entry name" value="MIXED LINEAGE PROTEIN KINASE"/>
    <property type="match status" value="1"/>
</dbReference>
<evidence type="ECO:0000256" key="1">
    <source>
        <dbReference type="ARBA" id="ARBA00022527"/>
    </source>
</evidence>
<dbReference type="InterPro" id="IPR008271">
    <property type="entry name" value="Ser/Thr_kinase_AS"/>
</dbReference>
<feature type="compositionally biased region" description="Polar residues" evidence="7">
    <location>
        <begin position="400"/>
        <end position="416"/>
    </location>
</feature>
<dbReference type="GO" id="GO:0007094">
    <property type="term" value="P:mitotic spindle assembly checkpoint signaling"/>
    <property type="evidence" value="ECO:0007669"/>
    <property type="project" value="TreeGrafter"/>
</dbReference>
<feature type="region of interest" description="Disordered" evidence="7">
    <location>
        <begin position="46"/>
        <end position="95"/>
    </location>
</feature>
<comment type="caution">
    <text evidence="9">The sequence shown here is derived from an EMBL/GenBank/DDBJ whole genome shotgun (WGS) entry which is preliminary data.</text>
</comment>
<evidence type="ECO:0000256" key="6">
    <source>
        <dbReference type="PROSITE-ProRule" id="PRU10141"/>
    </source>
</evidence>
<keyword evidence="10" id="KW-1185">Reference proteome</keyword>
<dbReference type="GO" id="GO:0034501">
    <property type="term" value="P:protein localization to kinetochore"/>
    <property type="evidence" value="ECO:0007669"/>
    <property type="project" value="TreeGrafter"/>
</dbReference>
<sequence>MKGRFPDVAITTSLIPHIFAGSTVAFVLTVSFAHLGPDSVYLVRPNGDDARQIQPPDDNSDKPTATSGPSLTRYDSSDIVVGTEGERRGDRSEGVKRRFRRIMEAVAHAPRPYLRRNSPLATHRKPIGYPVEIPVIKHLDVSDSDSDDEPPPFSKFTEALLKNGPVPSSPPRQQPSSAVKQFVRSVSAPKNLDTPSRPAYKIIRKSSPSALGSSEGVNRGHTPPRIVHIGSGQKGSGRRTISIGGPYPKTFGVKRDPTPQPEVKPEIVTPAPAPRAIRVTRIRTGSNASQDVHIQSSFSTSRPGSRDGHQPSSDQQRPAQLAVALSRHTSLHHAPETASRYAPSTVSRSRNASAEVAPPPGSIRIKRAPMTGTFLKSGPVRRGFRRRDSEENISPADDYQSGSASANTHFTPSQASVYPDEARSRSGSVNTRATSVEPISVHDDALDKNTPYEARPASRQAASQLSRSQISQDSRPPSRQASHELLRSRQPSAERAPPLRQPSAPPADSLGSSDRVRRPSDDHPPAARPVLEQRQPQRVPSLRQQHHRYLPPISHAADGQENMPPPTFRRNKDQDFKAFGRPALSIMSDDDKPKIRPVEETPVPVPAAQQERRALGAISGNTPHRAAPAPPPKMSVLETATATGGAGTTKSRRKRSHVVLKGKIFTQMSRLGKGGSSDVYCVMAENFKTFALKKVKLDDLDENTVTGYKGEIDLLKSLSEVERVVRLIDWELNDSKQELLVLMEKGDTDFNRVLTMKIATPEAKLDSVFIRYHWREMLECVAAVHEHDIVHSDLKPANFLLVQGRLKLIDFGIANAIDTDNTVNVHRESNVGTPNYMSPESITDTNTGSAVGSRDAHGRIVKKDMVIGKASDVWSLGCILYQMTYGRPPFAHIPNQIARIMAITNPKVAIEFPDTGIGGAAVPASLKGTLRRCLQRDPNLRPTAQNLLGEGDAFLNPEAGGAVVMTEDLLLQIIGKVVERCRATEKGFPSENEWRTYPRSFIGKIREMVEKG</sequence>
<dbReference type="Gene3D" id="3.30.200.20">
    <property type="entry name" value="Phosphorylase Kinase, domain 1"/>
    <property type="match status" value="1"/>
</dbReference>
<feature type="region of interest" description="Disordered" evidence="7">
    <location>
        <begin position="141"/>
        <end position="572"/>
    </location>
</feature>
<dbReference type="PANTHER" id="PTHR22974:SF21">
    <property type="entry name" value="DUAL SPECIFICITY PROTEIN KINASE TTK"/>
    <property type="match status" value="1"/>
</dbReference>
<dbReference type="PROSITE" id="PS00108">
    <property type="entry name" value="PROTEIN_KINASE_ST"/>
    <property type="match status" value="1"/>
</dbReference>
<dbReference type="SMART" id="SM00220">
    <property type="entry name" value="S_TKc"/>
    <property type="match status" value="1"/>
</dbReference>
<evidence type="ECO:0000256" key="4">
    <source>
        <dbReference type="ARBA" id="ARBA00022777"/>
    </source>
</evidence>
<feature type="compositionally biased region" description="Polar residues" evidence="7">
    <location>
        <begin position="206"/>
        <end position="216"/>
    </location>
</feature>
<dbReference type="Proteomes" id="UP000192596">
    <property type="component" value="Unassembled WGS sequence"/>
</dbReference>
<feature type="domain" description="Protein kinase" evidence="8">
    <location>
        <begin position="665"/>
        <end position="955"/>
    </location>
</feature>
<feature type="compositionally biased region" description="Basic and acidic residues" evidence="7">
    <location>
        <begin position="84"/>
        <end position="95"/>
    </location>
</feature>
<dbReference type="InParanoid" id="A0A1V8T4T9"/>
<feature type="binding site" evidence="6">
    <location>
        <position position="693"/>
    </location>
    <ligand>
        <name>ATP</name>
        <dbReference type="ChEBI" id="CHEBI:30616"/>
    </ligand>
</feature>
<evidence type="ECO:0000256" key="7">
    <source>
        <dbReference type="SAM" id="MobiDB-lite"/>
    </source>
</evidence>
<dbReference type="InterPro" id="IPR000719">
    <property type="entry name" value="Prot_kinase_dom"/>
</dbReference>
<dbReference type="STRING" id="1507870.A0A1V8T4T9"/>
<evidence type="ECO:0000259" key="8">
    <source>
        <dbReference type="PROSITE" id="PS50011"/>
    </source>
</evidence>
<dbReference type="GO" id="GO:0033316">
    <property type="term" value="P:meiotic spindle assembly checkpoint signaling"/>
    <property type="evidence" value="ECO:0007669"/>
    <property type="project" value="TreeGrafter"/>
</dbReference>
<feature type="compositionally biased region" description="Basic and acidic residues" evidence="7">
    <location>
        <begin position="514"/>
        <end position="525"/>
    </location>
</feature>
<evidence type="ECO:0000256" key="3">
    <source>
        <dbReference type="ARBA" id="ARBA00022741"/>
    </source>
</evidence>
<dbReference type="FunFam" id="3.30.200.20:FF:000131">
    <property type="entry name" value="Dual specificity protein kinase TTK"/>
    <property type="match status" value="1"/>
</dbReference>
<dbReference type="InterPro" id="IPR017441">
    <property type="entry name" value="Protein_kinase_ATP_BS"/>
</dbReference>
<dbReference type="OrthoDB" id="20524at2759"/>
<dbReference type="CDD" id="cd14131">
    <property type="entry name" value="PKc_Mps1"/>
    <property type="match status" value="1"/>
</dbReference>
<feature type="compositionally biased region" description="Polar residues" evidence="7">
    <location>
        <begin position="342"/>
        <end position="352"/>
    </location>
</feature>
<feature type="region of interest" description="Disordered" evidence="7">
    <location>
        <begin position="829"/>
        <end position="850"/>
    </location>
</feature>
<dbReference type="GO" id="GO:0004712">
    <property type="term" value="F:protein serine/threonine/tyrosine kinase activity"/>
    <property type="evidence" value="ECO:0007669"/>
    <property type="project" value="TreeGrafter"/>
</dbReference>
<dbReference type="Pfam" id="PF00069">
    <property type="entry name" value="Pkinase"/>
    <property type="match status" value="1"/>
</dbReference>
<dbReference type="Gene3D" id="1.10.510.10">
    <property type="entry name" value="Transferase(Phosphotransferase) domain 1"/>
    <property type="match status" value="1"/>
</dbReference>
<keyword evidence="2" id="KW-0808">Transferase</keyword>
<dbReference type="GO" id="GO:0000776">
    <property type="term" value="C:kinetochore"/>
    <property type="evidence" value="ECO:0007669"/>
    <property type="project" value="TreeGrafter"/>
</dbReference>
<proteinExistence type="predicted"/>
<dbReference type="PROSITE" id="PS50011">
    <property type="entry name" value="PROTEIN_KINASE_DOM"/>
    <property type="match status" value="1"/>
</dbReference>
<organism evidence="9 10">
    <name type="scientific">Cryoendolithus antarcticus</name>
    <dbReference type="NCBI Taxonomy" id="1507870"/>
    <lineage>
        <taxon>Eukaryota</taxon>
        <taxon>Fungi</taxon>
        <taxon>Dikarya</taxon>
        <taxon>Ascomycota</taxon>
        <taxon>Pezizomycotina</taxon>
        <taxon>Dothideomycetes</taxon>
        <taxon>Dothideomycetidae</taxon>
        <taxon>Cladosporiales</taxon>
        <taxon>Cladosporiaceae</taxon>
        <taxon>Cryoendolithus</taxon>
    </lineage>
</organism>
<accession>A0A1V8T4T9</accession>
<dbReference type="PROSITE" id="PS00107">
    <property type="entry name" value="PROTEIN_KINASE_ATP"/>
    <property type="match status" value="1"/>
</dbReference>